<organism evidence="2 3">
    <name type="scientific">Datura stramonium</name>
    <name type="common">Jimsonweed</name>
    <name type="synonym">Common thornapple</name>
    <dbReference type="NCBI Taxonomy" id="4076"/>
    <lineage>
        <taxon>Eukaryota</taxon>
        <taxon>Viridiplantae</taxon>
        <taxon>Streptophyta</taxon>
        <taxon>Embryophyta</taxon>
        <taxon>Tracheophyta</taxon>
        <taxon>Spermatophyta</taxon>
        <taxon>Magnoliopsida</taxon>
        <taxon>eudicotyledons</taxon>
        <taxon>Gunneridae</taxon>
        <taxon>Pentapetalae</taxon>
        <taxon>asterids</taxon>
        <taxon>lamiids</taxon>
        <taxon>Solanales</taxon>
        <taxon>Solanaceae</taxon>
        <taxon>Solanoideae</taxon>
        <taxon>Datureae</taxon>
        <taxon>Datura</taxon>
    </lineage>
</organism>
<evidence type="ECO:0000313" key="2">
    <source>
        <dbReference type="EMBL" id="MCD9638959.1"/>
    </source>
</evidence>
<proteinExistence type="predicted"/>
<feature type="region of interest" description="Disordered" evidence="1">
    <location>
        <begin position="148"/>
        <end position="174"/>
    </location>
</feature>
<dbReference type="Proteomes" id="UP000823775">
    <property type="component" value="Unassembled WGS sequence"/>
</dbReference>
<comment type="caution">
    <text evidence="2">The sequence shown here is derived from an EMBL/GenBank/DDBJ whole genome shotgun (WGS) entry which is preliminary data.</text>
</comment>
<evidence type="ECO:0000256" key="1">
    <source>
        <dbReference type="SAM" id="MobiDB-lite"/>
    </source>
</evidence>
<sequence length="393" mass="44648">MSISQHSHTGQALVPTNTPQDRFGMEGMEEFYIAFKEKPVIYAEAQFDAESFKTAYPDIYHQIGTRDWSPFTLPVDPYLLEMVWEFYTSYRERQQLMKRRGSIEAGSCLTSVWVRGQEMPANGVIMLATKTKKEDPSMKRAKFTCKMTLPSSSSSTHTATTQLHTAEPQSSPPLDFLNIEQRAKMHENQGTLKKALQPAKDKLAILCSTVDVLECKVGTLKRDVVALTAPSSIAQPNPCEPKPVPEAPRSPPDNWWAGYDSESEQVLDEEPHYNALLHLRCVQYMMSILLGHLREWQQCRTMSFALYRIIGWCKAKYNLYLFHRIHNNQQPKRQLLSSLMLPPILGDYGPITNSIRKHLSLVCHFFGCIGGDICFQFGGGLILVHWMLKFLGG</sequence>
<evidence type="ECO:0000313" key="3">
    <source>
        <dbReference type="Proteomes" id="UP000823775"/>
    </source>
</evidence>
<gene>
    <name evidence="2" type="ORF">HAX54_023182</name>
</gene>
<keyword evidence="3" id="KW-1185">Reference proteome</keyword>
<protein>
    <submittedName>
        <fullName evidence="2">Uncharacterized protein</fullName>
    </submittedName>
</protein>
<name>A0ABS8UX07_DATST</name>
<feature type="region of interest" description="Disordered" evidence="1">
    <location>
        <begin position="1"/>
        <end position="20"/>
    </location>
</feature>
<accession>A0ABS8UX07</accession>
<dbReference type="EMBL" id="JACEIK010002807">
    <property type="protein sequence ID" value="MCD9638959.1"/>
    <property type="molecule type" value="Genomic_DNA"/>
</dbReference>
<feature type="compositionally biased region" description="Low complexity" evidence="1">
    <location>
        <begin position="148"/>
        <end position="166"/>
    </location>
</feature>
<reference evidence="2 3" key="1">
    <citation type="journal article" date="2021" name="BMC Genomics">
        <title>Datura genome reveals duplications of psychoactive alkaloid biosynthetic genes and high mutation rate following tissue culture.</title>
        <authorList>
            <person name="Rajewski A."/>
            <person name="Carter-House D."/>
            <person name="Stajich J."/>
            <person name="Litt A."/>
        </authorList>
    </citation>
    <scope>NUCLEOTIDE SEQUENCE [LARGE SCALE GENOMIC DNA]</scope>
    <source>
        <strain evidence="2">AR-01</strain>
    </source>
</reference>